<evidence type="ECO:0000259" key="2">
    <source>
        <dbReference type="Pfam" id="PF03795"/>
    </source>
</evidence>
<dbReference type="Pfam" id="PF03795">
    <property type="entry name" value="YCII"/>
    <property type="match status" value="1"/>
</dbReference>
<evidence type="ECO:0000313" key="4">
    <source>
        <dbReference type="Proteomes" id="UP000562045"/>
    </source>
</evidence>
<dbReference type="SUPFAM" id="SSF54909">
    <property type="entry name" value="Dimeric alpha+beta barrel"/>
    <property type="match status" value="1"/>
</dbReference>
<comment type="caution">
    <text evidence="3">The sequence shown here is derived from an EMBL/GenBank/DDBJ whole genome shotgun (WGS) entry which is preliminary data.</text>
</comment>
<dbReference type="Proteomes" id="UP000562045">
    <property type="component" value="Unassembled WGS sequence"/>
</dbReference>
<gene>
    <name evidence="3" type="ORF">BJ993_001757</name>
</gene>
<dbReference type="RefSeq" id="WP_179648469.1">
    <property type="nucleotide sequence ID" value="NZ_JACBZM010000001.1"/>
</dbReference>
<dbReference type="EMBL" id="JACBZM010000001">
    <property type="protein sequence ID" value="NYI44677.1"/>
    <property type="molecule type" value="Genomic_DNA"/>
</dbReference>
<dbReference type="InterPro" id="IPR011008">
    <property type="entry name" value="Dimeric_a/b-barrel"/>
</dbReference>
<organism evidence="3 4">
    <name type="scientific">Nocardioides aromaticivorans</name>
    <dbReference type="NCBI Taxonomy" id="200618"/>
    <lineage>
        <taxon>Bacteria</taxon>
        <taxon>Bacillati</taxon>
        <taxon>Actinomycetota</taxon>
        <taxon>Actinomycetes</taxon>
        <taxon>Propionibacteriales</taxon>
        <taxon>Nocardioidaceae</taxon>
        <taxon>Nocardioides</taxon>
    </lineage>
</organism>
<feature type="domain" description="YCII-related" evidence="2">
    <location>
        <begin position="4"/>
        <end position="112"/>
    </location>
</feature>
<dbReference type="PANTHER" id="PTHR35174">
    <property type="entry name" value="BLL7171 PROTEIN-RELATED"/>
    <property type="match status" value="1"/>
</dbReference>
<protein>
    <recommendedName>
        <fullName evidence="2">YCII-related domain-containing protein</fullName>
    </recommendedName>
</protein>
<evidence type="ECO:0000313" key="3">
    <source>
        <dbReference type="EMBL" id="NYI44677.1"/>
    </source>
</evidence>
<accession>A0A7Y9ZFV2</accession>
<dbReference type="InterPro" id="IPR005545">
    <property type="entry name" value="YCII"/>
</dbReference>
<proteinExistence type="inferred from homology"/>
<comment type="similarity">
    <text evidence="1">Belongs to the YciI family.</text>
</comment>
<name>A0A7Y9ZFV2_9ACTN</name>
<dbReference type="Gene3D" id="3.30.70.1060">
    <property type="entry name" value="Dimeric alpha+beta barrel"/>
    <property type="match status" value="1"/>
</dbReference>
<sequence length="121" mass="12841">MTQYLLAVHGNEADYAAITPEQAQEMFAAVDQFNQKLQADNVWVFAGGLEGVGSASVVDASGDAPVITDGPYLETKEHIGGFWIIDVPDDATALQYATEGSRACQGKVEVRPFAPEPPADA</sequence>
<dbReference type="PANTHER" id="PTHR35174:SF3">
    <property type="entry name" value="BLL7171 PROTEIN"/>
    <property type="match status" value="1"/>
</dbReference>
<dbReference type="AlphaFoldDB" id="A0A7Y9ZFV2"/>
<evidence type="ECO:0000256" key="1">
    <source>
        <dbReference type="ARBA" id="ARBA00007689"/>
    </source>
</evidence>
<reference evidence="3 4" key="1">
    <citation type="submission" date="2020-07" db="EMBL/GenBank/DDBJ databases">
        <title>Sequencing the genomes of 1000 actinobacteria strains.</title>
        <authorList>
            <person name="Klenk H.-P."/>
        </authorList>
    </citation>
    <scope>NUCLEOTIDE SEQUENCE [LARGE SCALE GENOMIC DNA]</scope>
    <source>
        <strain evidence="3 4">DSM 15131</strain>
    </source>
</reference>